<accession>A0A8J7RVH3</accession>
<reference evidence="7" key="1">
    <citation type="submission" date="2021-02" db="EMBL/GenBank/DDBJ databases">
        <title>Natronogracilivirga saccharolytica gen. nov. sp. nov. a new anaerobic, haloalkiliphilic carbohydrate-fermenting bacterium from soda lake and proposing of Cyclonatronumiaceae fam. nov. in the phylum Balneolaeota.</title>
        <authorList>
            <person name="Zhilina T.N."/>
            <person name="Sorokin D.Y."/>
            <person name="Zavarzina D.G."/>
            <person name="Toshchakov S.V."/>
            <person name="Kublanov I.V."/>
        </authorList>
    </citation>
    <scope>NUCLEOTIDE SEQUENCE</scope>
    <source>
        <strain evidence="7">Z-1702</strain>
    </source>
</reference>
<dbReference type="Gene3D" id="1.10.600.10">
    <property type="entry name" value="Farnesyl Diphosphate Synthase"/>
    <property type="match status" value="1"/>
</dbReference>
<evidence type="ECO:0000256" key="6">
    <source>
        <dbReference type="RuleBase" id="RU004466"/>
    </source>
</evidence>
<dbReference type="EMBL" id="JAFIDN010000013">
    <property type="protein sequence ID" value="MBP3193707.1"/>
    <property type="molecule type" value="Genomic_DNA"/>
</dbReference>
<dbReference type="CDD" id="cd00685">
    <property type="entry name" value="Trans_IPPS_HT"/>
    <property type="match status" value="1"/>
</dbReference>
<keyword evidence="8" id="KW-1185">Reference proteome</keyword>
<proteinExistence type="inferred from homology"/>
<keyword evidence="4" id="KW-0479">Metal-binding</keyword>
<dbReference type="GO" id="GO:0046872">
    <property type="term" value="F:metal ion binding"/>
    <property type="evidence" value="ECO:0007669"/>
    <property type="project" value="UniProtKB-KW"/>
</dbReference>
<dbReference type="InterPro" id="IPR000092">
    <property type="entry name" value="Polyprenyl_synt"/>
</dbReference>
<keyword evidence="3 6" id="KW-0808">Transferase</keyword>
<dbReference type="Proteomes" id="UP000673975">
    <property type="component" value="Unassembled WGS sequence"/>
</dbReference>
<dbReference type="InterPro" id="IPR033749">
    <property type="entry name" value="Polyprenyl_synt_CS"/>
</dbReference>
<dbReference type="RefSeq" id="WP_210513165.1">
    <property type="nucleotide sequence ID" value="NZ_JAFIDN010000013.1"/>
</dbReference>
<dbReference type="InterPro" id="IPR008949">
    <property type="entry name" value="Isoprenoid_synthase_dom_sf"/>
</dbReference>
<dbReference type="PANTHER" id="PTHR12001:SF85">
    <property type="entry name" value="SHORT CHAIN ISOPRENYL DIPHOSPHATE SYNTHASE"/>
    <property type="match status" value="1"/>
</dbReference>
<evidence type="ECO:0000256" key="1">
    <source>
        <dbReference type="ARBA" id="ARBA00001946"/>
    </source>
</evidence>
<dbReference type="AlphaFoldDB" id="A0A8J7RVH3"/>
<keyword evidence="5" id="KW-0460">Magnesium</keyword>
<dbReference type="GO" id="GO:0004659">
    <property type="term" value="F:prenyltransferase activity"/>
    <property type="evidence" value="ECO:0007669"/>
    <property type="project" value="InterPro"/>
</dbReference>
<dbReference type="SFLD" id="SFLDG01017">
    <property type="entry name" value="Polyprenyl_Transferase_Like"/>
    <property type="match status" value="1"/>
</dbReference>
<dbReference type="SUPFAM" id="SSF48576">
    <property type="entry name" value="Terpenoid synthases"/>
    <property type="match status" value="1"/>
</dbReference>
<evidence type="ECO:0000256" key="2">
    <source>
        <dbReference type="ARBA" id="ARBA00006706"/>
    </source>
</evidence>
<evidence type="ECO:0000313" key="7">
    <source>
        <dbReference type="EMBL" id="MBP3193707.1"/>
    </source>
</evidence>
<dbReference type="GO" id="GO:0008299">
    <property type="term" value="P:isoprenoid biosynthetic process"/>
    <property type="evidence" value="ECO:0007669"/>
    <property type="project" value="InterPro"/>
</dbReference>
<comment type="caution">
    <text evidence="7">The sequence shown here is derived from an EMBL/GenBank/DDBJ whole genome shotgun (WGS) entry which is preliminary data.</text>
</comment>
<gene>
    <name evidence="7" type="ORF">NATSA_13605</name>
</gene>
<dbReference type="SFLD" id="SFLDS00005">
    <property type="entry name" value="Isoprenoid_Synthase_Type_I"/>
    <property type="match status" value="1"/>
</dbReference>
<comment type="similarity">
    <text evidence="2 6">Belongs to the FPP/GGPP synthase family.</text>
</comment>
<evidence type="ECO:0000313" key="8">
    <source>
        <dbReference type="Proteomes" id="UP000673975"/>
    </source>
</evidence>
<organism evidence="7 8">
    <name type="scientific">Natronogracilivirga saccharolytica</name>
    <dbReference type="NCBI Taxonomy" id="2812953"/>
    <lineage>
        <taxon>Bacteria</taxon>
        <taxon>Pseudomonadati</taxon>
        <taxon>Balneolota</taxon>
        <taxon>Balneolia</taxon>
        <taxon>Balneolales</taxon>
        <taxon>Cyclonatronaceae</taxon>
        <taxon>Natronogracilivirga</taxon>
    </lineage>
</organism>
<evidence type="ECO:0000256" key="5">
    <source>
        <dbReference type="ARBA" id="ARBA00022842"/>
    </source>
</evidence>
<evidence type="ECO:0000256" key="4">
    <source>
        <dbReference type="ARBA" id="ARBA00022723"/>
    </source>
</evidence>
<evidence type="ECO:0000256" key="3">
    <source>
        <dbReference type="ARBA" id="ARBA00022679"/>
    </source>
</evidence>
<protein>
    <submittedName>
        <fullName evidence="7">Polyprenyl synthetase family protein</fullName>
    </submittedName>
</protein>
<name>A0A8J7RVH3_9BACT</name>
<dbReference type="PROSITE" id="PS00723">
    <property type="entry name" value="POLYPRENYL_SYNTHASE_1"/>
    <property type="match status" value="1"/>
</dbReference>
<dbReference type="Pfam" id="PF00348">
    <property type="entry name" value="polyprenyl_synt"/>
    <property type="match status" value="1"/>
</dbReference>
<dbReference type="PANTHER" id="PTHR12001">
    <property type="entry name" value="GERANYLGERANYL PYROPHOSPHATE SYNTHASE"/>
    <property type="match status" value="1"/>
</dbReference>
<comment type="cofactor">
    <cofactor evidence="1">
        <name>Mg(2+)</name>
        <dbReference type="ChEBI" id="CHEBI:18420"/>
    </cofactor>
</comment>
<sequence length="329" mass="36380">MDDKLKNPDHLFQSALKSLPIPDQPSRLYQPVSYTLNLGGKRLRPRLVMLSCGLCGGQPEKAIPAALAVEMLHNFTLIHDDIMDNAETRRGQPTVHHKWDEATAILSGDVLFVMAMKQFTRYGKEFPEQHAMTTELTTCFLDAVQEVCDGQAMDMDFETRDDVVSGEYLQMIKAKTAALIRCSMQLGGLIAGAGKEAVEVCGEIGDHAGIAFQIQDDLLDAVGDASTFGKKVGGDIIEGKKTFLSILALERADDADRIILNQTLGDSKAGEDDILKVIRIYHDLGVIDEAAKTINHHYNNALEKLDEFEESEYQGEIKSLLDKLKDRDN</sequence>